<accession>A0A1Y0IH75</accession>
<evidence type="ECO:0008006" key="4">
    <source>
        <dbReference type="Google" id="ProtNLM"/>
    </source>
</evidence>
<gene>
    <name evidence="2" type="ORF">OLMES_5509</name>
</gene>
<sequence length="96" mass="10772">MNGLILVLSSLGFSAAAFWYLCATDGKRLRAWKVARSRATTISLKRWRSLAWLAALAPGIALCTLEQYPAFIMWFAAAPIVAWWLVLCWPTDVARK</sequence>
<evidence type="ECO:0000313" key="3">
    <source>
        <dbReference type="Proteomes" id="UP000196027"/>
    </source>
</evidence>
<keyword evidence="1" id="KW-0812">Transmembrane</keyword>
<keyword evidence="1" id="KW-1133">Transmembrane helix</keyword>
<feature type="transmembrane region" description="Helical" evidence="1">
    <location>
        <begin position="47"/>
        <end position="65"/>
    </location>
</feature>
<dbReference type="EMBL" id="CP021425">
    <property type="protein sequence ID" value="ARU59489.1"/>
    <property type="molecule type" value="Genomic_DNA"/>
</dbReference>
<name>A0A1Y0IH75_9GAMM</name>
<feature type="transmembrane region" description="Helical" evidence="1">
    <location>
        <begin position="71"/>
        <end position="89"/>
    </location>
</feature>
<keyword evidence="3" id="KW-1185">Reference proteome</keyword>
<dbReference type="KEGG" id="ome:OLMES_5509"/>
<evidence type="ECO:0000313" key="2">
    <source>
        <dbReference type="EMBL" id="ARU59489.1"/>
    </source>
</evidence>
<dbReference type="AlphaFoldDB" id="A0A1Y0IH75"/>
<reference evidence="2 3" key="1">
    <citation type="submission" date="2017-05" db="EMBL/GenBank/DDBJ databases">
        <title>Genomic insights into alkan degradation activity of Oleiphilus messinensis.</title>
        <authorList>
            <person name="Kozyavkin S.A."/>
            <person name="Slesarev A.I."/>
            <person name="Golyshin P.N."/>
            <person name="Korzhenkov A."/>
            <person name="Golyshina O.N."/>
            <person name="Toshchakov S.V."/>
        </authorList>
    </citation>
    <scope>NUCLEOTIDE SEQUENCE [LARGE SCALE GENOMIC DNA]</scope>
    <source>
        <strain evidence="2 3">ME102</strain>
    </source>
</reference>
<dbReference type="Proteomes" id="UP000196027">
    <property type="component" value="Chromosome"/>
</dbReference>
<feature type="transmembrane region" description="Helical" evidence="1">
    <location>
        <begin position="6"/>
        <end position="26"/>
    </location>
</feature>
<protein>
    <recommendedName>
        <fullName evidence="4">DUF3325 domain-containing protein</fullName>
    </recommendedName>
</protein>
<proteinExistence type="predicted"/>
<evidence type="ECO:0000256" key="1">
    <source>
        <dbReference type="SAM" id="Phobius"/>
    </source>
</evidence>
<organism evidence="2 3">
    <name type="scientific">Oleiphilus messinensis</name>
    <dbReference type="NCBI Taxonomy" id="141451"/>
    <lineage>
        <taxon>Bacteria</taxon>
        <taxon>Pseudomonadati</taxon>
        <taxon>Pseudomonadota</taxon>
        <taxon>Gammaproteobacteria</taxon>
        <taxon>Oceanospirillales</taxon>
        <taxon>Oleiphilaceae</taxon>
        <taxon>Oleiphilus</taxon>
    </lineage>
</organism>
<keyword evidence="1" id="KW-0472">Membrane</keyword>